<dbReference type="Gene3D" id="2.60.120.10">
    <property type="entry name" value="Jelly Rolls"/>
    <property type="match status" value="1"/>
</dbReference>
<dbReference type="Pfam" id="PF01381">
    <property type="entry name" value="HTH_3"/>
    <property type="match status" value="1"/>
</dbReference>
<dbReference type="Gene3D" id="1.10.260.40">
    <property type="entry name" value="lambda repressor-like DNA-binding domains"/>
    <property type="match status" value="1"/>
</dbReference>
<dbReference type="CDD" id="cd02209">
    <property type="entry name" value="cupin_XRE_C"/>
    <property type="match status" value="1"/>
</dbReference>
<feature type="domain" description="HTH cro/C1-type" evidence="2">
    <location>
        <begin position="16"/>
        <end position="70"/>
    </location>
</feature>
<dbReference type="PANTHER" id="PTHR46797">
    <property type="entry name" value="HTH-TYPE TRANSCRIPTIONAL REGULATOR"/>
    <property type="match status" value="1"/>
</dbReference>
<organism evidence="3 4">
    <name type="scientific">Halomonas halmophila</name>
    <dbReference type="NCBI Taxonomy" id="252"/>
    <lineage>
        <taxon>Bacteria</taxon>
        <taxon>Pseudomonadati</taxon>
        <taxon>Pseudomonadota</taxon>
        <taxon>Gammaproteobacteria</taxon>
        <taxon>Oceanospirillales</taxon>
        <taxon>Halomonadaceae</taxon>
        <taxon>Halomonas</taxon>
    </lineage>
</organism>
<dbReference type="InterPro" id="IPR011051">
    <property type="entry name" value="RmlC_Cupin_sf"/>
</dbReference>
<dbReference type="PROSITE" id="PS50943">
    <property type="entry name" value="HTH_CROC1"/>
    <property type="match status" value="1"/>
</dbReference>
<dbReference type="SUPFAM" id="SSF51182">
    <property type="entry name" value="RmlC-like cupins"/>
    <property type="match status" value="1"/>
</dbReference>
<dbReference type="EMBL" id="BJOC01000010">
    <property type="protein sequence ID" value="GED21533.1"/>
    <property type="molecule type" value="Genomic_DNA"/>
</dbReference>
<accession>A0A4Y4EWM8</accession>
<evidence type="ECO:0000256" key="1">
    <source>
        <dbReference type="ARBA" id="ARBA00023125"/>
    </source>
</evidence>
<dbReference type="InterPro" id="IPR001387">
    <property type="entry name" value="Cro/C1-type_HTH"/>
</dbReference>
<dbReference type="PANTHER" id="PTHR46797:SF1">
    <property type="entry name" value="METHYLPHOSPHONATE SYNTHASE"/>
    <property type="match status" value="1"/>
</dbReference>
<reference evidence="3 4" key="1">
    <citation type="submission" date="2019-06" db="EMBL/GenBank/DDBJ databases">
        <title>Whole genome shotgun sequence of Halomonas halmophila NBRC 15537.</title>
        <authorList>
            <person name="Hosoyama A."/>
            <person name="Uohara A."/>
            <person name="Ohji S."/>
            <person name="Ichikawa N."/>
        </authorList>
    </citation>
    <scope>NUCLEOTIDE SEQUENCE [LARGE SCALE GENOMIC DNA]</scope>
    <source>
        <strain evidence="3 4">NBRC 15537</strain>
    </source>
</reference>
<dbReference type="SMART" id="SM00530">
    <property type="entry name" value="HTH_XRE"/>
    <property type="match status" value="1"/>
</dbReference>
<evidence type="ECO:0000259" key="2">
    <source>
        <dbReference type="PROSITE" id="PS50943"/>
    </source>
</evidence>
<evidence type="ECO:0000313" key="3">
    <source>
        <dbReference type="EMBL" id="GED21533.1"/>
    </source>
</evidence>
<keyword evidence="4" id="KW-1185">Reference proteome</keyword>
<dbReference type="GO" id="GO:0003677">
    <property type="term" value="F:DNA binding"/>
    <property type="evidence" value="ECO:0007669"/>
    <property type="project" value="UniProtKB-KW"/>
</dbReference>
<evidence type="ECO:0000313" key="4">
    <source>
        <dbReference type="Proteomes" id="UP000319812"/>
    </source>
</evidence>
<name>A0A4Y4EWM8_9GAMM</name>
<proteinExistence type="predicted"/>
<dbReference type="SUPFAM" id="SSF47413">
    <property type="entry name" value="lambda repressor-like DNA-binding domains"/>
    <property type="match status" value="1"/>
</dbReference>
<protein>
    <submittedName>
        <fullName evidence="3">XRE family transcriptional regulator</fullName>
    </submittedName>
</protein>
<dbReference type="GO" id="GO:0003700">
    <property type="term" value="F:DNA-binding transcription factor activity"/>
    <property type="evidence" value="ECO:0007669"/>
    <property type="project" value="TreeGrafter"/>
</dbReference>
<comment type="caution">
    <text evidence="3">The sequence shown here is derived from an EMBL/GenBank/DDBJ whole genome shotgun (WGS) entry which is preliminary data.</text>
</comment>
<dbReference type="InterPro" id="IPR014710">
    <property type="entry name" value="RmlC-like_jellyroll"/>
</dbReference>
<dbReference type="InterPro" id="IPR050807">
    <property type="entry name" value="TransReg_Diox_bact_type"/>
</dbReference>
<dbReference type="GO" id="GO:0005829">
    <property type="term" value="C:cytosol"/>
    <property type="evidence" value="ECO:0007669"/>
    <property type="project" value="TreeGrafter"/>
</dbReference>
<dbReference type="AlphaFoldDB" id="A0A4Y4EWM8"/>
<dbReference type="InterPro" id="IPR010982">
    <property type="entry name" value="Lambda_DNA-bd_dom_sf"/>
</dbReference>
<gene>
    <name evidence="3" type="ORF">HHA01_05100</name>
</gene>
<dbReference type="Proteomes" id="UP000319812">
    <property type="component" value="Unassembled WGS sequence"/>
</dbReference>
<dbReference type="CDD" id="cd00093">
    <property type="entry name" value="HTH_XRE"/>
    <property type="match status" value="1"/>
</dbReference>
<sequence length="179" mass="19630">MSNMDRLSLSTLGQHLQTLRQARGWSLSQLATAAGIAKSNLSRLEQGDGNPTLDTIWRLAVQLHVPFGTLVAPIQVPLGEDGVEVRLLDQGQDSPRVDAYWMRCAPNITRHAEAHSPGTREWLTIVSGQLEAGPEDRIQPLSAGDTLNFDADQPHLYRTHGAWATLLMTIVYTDSEAVP</sequence>
<keyword evidence="1" id="KW-0238">DNA-binding</keyword>